<evidence type="ECO:0000256" key="5">
    <source>
        <dbReference type="RuleBase" id="RU004432"/>
    </source>
</evidence>
<dbReference type="Proteomes" id="UP000682733">
    <property type="component" value="Unassembled WGS sequence"/>
</dbReference>
<evidence type="ECO:0000259" key="8">
    <source>
        <dbReference type="SMART" id="SM01086"/>
    </source>
</evidence>
<evidence type="ECO:0008006" key="12">
    <source>
        <dbReference type="Google" id="ProtNLM"/>
    </source>
</evidence>
<feature type="domain" description="Clp ATPase C-terminal" evidence="8">
    <location>
        <begin position="482"/>
        <end position="572"/>
    </location>
</feature>
<keyword evidence="2 5" id="KW-0547">Nucleotide-binding</keyword>
<dbReference type="GO" id="GO:0005737">
    <property type="term" value="C:cytoplasm"/>
    <property type="evidence" value="ECO:0007669"/>
    <property type="project" value="TreeGrafter"/>
</dbReference>
<dbReference type="InterPro" id="IPR018368">
    <property type="entry name" value="ClpA/B_CS1"/>
</dbReference>
<proteinExistence type="inferred from homology"/>
<dbReference type="EMBL" id="CAJNOK010001690">
    <property type="protein sequence ID" value="CAF0824967.1"/>
    <property type="molecule type" value="Genomic_DNA"/>
</dbReference>
<dbReference type="GO" id="GO:0005524">
    <property type="term" value="F:ATP binding"/>
    <property type="evidence" value="ECO:0007669"/>
    <property type="project" value="UniProtKB-KW"/>
</dbReference>
<dbReference type="CDD" id="cd00009">
    <property type="entry name" value="AAA"/>
    <property type="match status" value="1"/>
</dbReference>
<dbReference type="InterPro" id="IPR003959">
    <property type="entry name" value="ATPase_AAA_core"/>
</dbReference>
<dbReference type="InterPro" id="IPR001270">
    <property type="entry name" value="ClpA/B"/>
</dbReference>
<organism evidence="9 11">
    <name type="scientific">Didymodactylos carnosus</name>
    <dbReference type="NCBI Taxonomy" id="1234261"/>
    <lineage>
        <taxon>Eukaryota</taxon>
        <taxon>Metazoa</taxon>
        <taxon>Spiralia</taxon>
        <taxon>Gnathifera</taxon>
        <taxon>Rotifera</taxon>
        <taxon>Eurotatoria</taxon>
        <taxon>Bdelloidea</taxon>
        <taxon>Philodinida</taxon>
        <taxon>Philodinidae</taxon>
        <taxon>Didymodactylos</taxon>
    </lineage>
</organism>
<dbReference type="CDD" id="cd19499">
    <property type="entry name" value="RecA-like_ClpB_Hsp104-like"/>
    <property type="match status" value="1"/>
</dbReference>
<dbReference type="EMBL" id="CAJOBA010001690">
    <property type="protein sequence ID" value="CAF3609397.1"/>
    <property type="molecule type" value="Genomic_DNA"/>
</dbReference>
<dbReference type="InterPro" id="IPR041546">
    <property type="entry name" value="ClpA/ClpB_AAA_lid"/>
</dbReference>
<evidence type="ECO:0000259" key="7">
    <source>
        <dbReference type="SMART" id="SM00382"/>
    </source>
</evidence>
<sequence length="578" mass="64913">MESNLNDEVARGKIDPVIGREAEIKRVIEIISRRTKNNPVLIGEPGVGQFESRIQSLLKKIKESDGNAILFIDEVHQLVGMGRNSGGGAMDAANILKPMMARGEIKVIGATTLNEYREYIEKDAALERRMQKIIVNEPNKQEALTIMRGLKEKWELFHGVKISDAALVAAVSLADRYVSDKFLPDKAIDLVDEACAKIKEEIEDSKNKLERLQAEGAYEKASLLLYVTIPQLENKLKSREERVKDNEYAMLKDSVTEEEIAEVLSKATSIPVRKLLQGDKNKLSSIRDELHASVKGQNEAIETVASAVLRGRAGINDPNRPIGSFLFMGPTGVGKTEVAKTLARVLFDSEKAMVRVDMSEYMEKSSISKLIGAPPGYVGYESAGQLTEQVRRKPYSIVLFDEIDKAHPDVLNILLQVLDDGVLTDSQGRKVNFKNTIIIMTSNLGAQLILDRKKDQASELLASTLRPEFLNRIDEIVVFNALNEGVLIQIVNKLFEELTHRLGHQEIFVEFREEVKERIRRNGYDPQYGARPFKRYIQKHVENLLAERIITGELEKDKRYSMFINAQGDLDLSLAAKN</sequence>
<dbReference type="Proteomes" id="UP000677228">
    <property type="component" value="Unassembled WGS sequence"/>
</dbReference>
<evidence type="ECO:0000256" key="2">
    <source>
        <dbReference type="ARBA" id="ARBA00022741"/>
    </source>
</evidence>
<keyword evidence="1" id="KW-0677">Repeat</keyword>
<reference evidence="9" key="1">
    <citation type="submission" date="2021-02" db="EMBL/GenBank/DDBJ databases">
        <authorList>
            <person name="Nowell W R."/>
        </authorList>
    </citation>
    <scope>NUCLEOTIDE SEQUENCE</scope>
</reference>
<dbReference type="InterPro" id="IPR050130">
    <property type="entry name" value="ClpA_ClpB"/>
</dbReference>
<dbReference type="GO" id="GO:0034605">
    <property type="term" value="P:cellular response to heat"/>
    <property type="evidence" value="ECO:0007669"/>
    <property type="project" value="TreeGrafter"/>
</dbReference>
<dbReference type="PROSITE" id="PS00871">
    <property type="entry name" value="CLPAB_2"/>
    <property type="match status" value="1"/>
</dbReference>
<dbReference type="SUPFAM" id="SSF52540">
    <property type="entry name" value="P-loop containing nucleoside triphosphate hydrolases"/>
    <property type="match status" value="2"/>
</dbReference>
<evidence type="ECO:0000313" key="9">
    <source>
        <dbReference type="EMBL" id="CAF0824967.1"/>
    </source>
</evidence>
<name>A0A8S2CX22_9BILA</name>
<dbReference type="Gene3D" id="1.10.8.60">
    <property type="match status" value="1"/>
</dbReference>
<dbReference type="PRINTS" id="PR00300">
    <property type="entry name" value="CLPPROTEASEA"/>
</dbReference>
<dbReference type="InterPro" id="IPR003593">
    <property type="entry name" value="AAA+_ATPase"/>
</dbReference>
<dbReference type="SMART" id="SM00382">
    <property type="entry name" value="AAA"/>
    <property type="match status" value="2"/>
</dbReference>
<dbReference type="PANTHER" id="PTHR11638:SF18">
    <property type="entry name" value="HEAT SHOCK PROTEIN 104"/>
    <property type="match status" value="1"/>
</dbReference>
<evidence type="ECO:0000256" key="6">
    <source>
        <dbReference type="SAM" id="Coils"/>
    </source>
</evidence>
<evidence type="ECO:0000256" key="4">
    <source>
        <dbReference type="ARBA" id="ARBA00023186"/>
    </source>
</evidence>
<dbReference type="PANTHER" id="PTHR11638">
    <property type="entry name" value="ATP-DEPENDENT CLP PROTEASE"/>
    <property type="match status" value="1"/>
</dbReference>
<dbReference type="GO" id="GO:0016887">
    <property type="term" value="F:ATP hydrolysis activity"/>
    <property type="evidence" value="ECO:0007669"/>
    <property type="project" value="InterPro"/>
</dbReference>
<dbReference type="SMART" id="SM01086">
    <property type="entry name" value="ClpB_D2-small"/>
    <property type="match status" value="1"/>
</dbReference>
<comment type="caution">
    <text evidence="9">The sequence shown here is derived from an EMBL/GenBank/DDBJ whole genome shotgun (WGS) entry which is preliminary data.</text>
</comment>
<accession>A0A8S2CX22</accession>
<evidence type="ECO:0000313" key="10">
    <source>
        <dbReference type="EMBL" id="CAF3609397.1"/>
    </source>
</evidence>
<evidence type="ECO:0000313" key="11">
    <source>
        <dbReference type="Proteomes" id="UP000677228"/>
    </source>
</evidence>
<dbReference type="Pfam" id="PF17871">
    <property type="entry name" value="AAA_lid_9"/>
    <property type="match status" value="1"/>
</dbReference>
<protein>
    <recommendedName>
        <fullName evidence="12">Clp protease ATP binding subunit</fullName>
    </recommendedName>
</protein>
<gene>
    <name evidence="9" type="ORF">OVA965_LOCUS5845</name>
    <name evidence="10" type="ORF">TMI583_LOCUS5842</name>
</gene>
<evidence type="ECO:0000256" key="3">
    <source>
        <dbReference type="ARBA" id="ARBA00022840"/>
    </source>
</evidence>
<dbReference type="PROSITE" id="PS00870">
    <property type="entry name" value="CLPAB_1"/>
    <property type="match status" value="1"/>
</dbReference>
<keyword evidence="3 5" id="KW-0067">ATP-binding</keyword>
<feature type="coiled-coil region" evidence="6">
    <location>
        <begin position="188"/>
        <end position="215"/>
    </location>
</feature>
<evidence type="ECO:0000256" key="1">
    <source>
        <dbReference type="ARBA" id="ARBA00022737"/>
    </source>
</evidence>
<dbReference type="Gene3D" id="3.40.50.300">
    <property type="entry name" value="P-loop containing nucleotide triphosphate hydrolases"/>
    <property type="match status" value="4"/>
</dbReference>
<feature type="domain" description="AAA+ ATPase" evidence="7">
    <location>
        <begin position="321"/>
        <end position="483"/>
    </location>
</feature>
<dbReference type="AlphaFoldDB" id="A0A8S2CX22"/>
<dbReference type="FunFam" id="3.40.50.300:FF:000025">
    <property type="entry name" value="ATP-dependent Clp protease subunit"/>
    <property type="match status" value="1"/>
</dbReference>
<dbReference type="Pfam" id="PF07724">
    <property type="entry name" value="AAA_2"/>
    <property type="match status" value="1"/>
</dbReference>
<feature type="domain" description="AAA+ ATPase" evidence="7">
    <location>
        <begin position="13"/>
        <end position="140"/>
    </location>
</feature>
<keyword evidence="4 5" id="KW-0143">Chaperone</keyword>
<comment type="similarity">
    <text evidence="5">Belongs to the ClpA/ClpB family.</text>
</comment>
<dbReference type="InterPro" id="IPR028299">
    <property type="entry name" value="ClpA/B_CS2"/>
</dbReference>
<keyword evidence="6" id="KW-0175">Coiled coil</keyword>
<dbReference type="Pfam" id="PF10431">
    <property type="entry name" value="ClpB_D2-small"/>
    <property type="match status" value="1"/>
</dbReference>
<dbReference type="InterPro" id="IPR019489">
    <property type="entry name" value="Clp_ATPase_C"/>
</dbReference>
<dbReference type="InterPro" id="IPR027417">
    <property type="entry name" value="P-loop_NTPase"/>
</dbReference>
<dbReference type="Pfam" id="PF00004">
    <property type="entry name" value="AAA"/>
    <property type="match status" value="1"/>
</dbReference>